<dbReference type="InterPro" id="IPR001647">
    <property type="entry name" value="HTH_TetR"/>
</dbReference>
<evidence type="ECO:0000313" key="5">
    <source>
        <dbReference type="Proteomes" id="UP001159329"/>
    </source>
</evidence>
<dbReference type="Gene3D" id="1.10.357.10">
    <property type="entry name" value="Tetracycline Repressor, domain 2"/>
    <property type="match status" value="1"/>
</dbReference>
<evidence type="ECO:0000259" key="3">
    <source>
        <dbReference type="PROSITE" id="PS50977"/>
    </source>
</evidence>
<dbReference type="Proteomes" id="UP001159329">
    <property type="component" value="Unassembled WGS sequence"/>
</dbReference>
<comment type="caution">
    <text evidence="4">The sequence shown here is derived from an EMBL/GenBank/DDBJ whole genome shotgun (WGS) entry which is preliminary data.</text>
</comment>
<protein>
    <submittedName>
        <fullName evidence="4">TetR/AcrR family transcriptional regulator</fullName>
    </submittedName>
</protein>
<sequence length="202" mass="22753">MNSTKLKLIKAAIQLYSENNIESLSVQKINEMAKVSNKSALYYHFKSKSGLVEAALDHILDSYVHEVEYLIQQIDEDTVQVSEVIDALMTPMIKMLLEENGVMKLKFFSKVISAGDEGRIWVSKKVGPASIIAVDLICKALPQANPDEISLKILFTFNTLINIVSDVGIENFWPTKIKDRKEIGKYLKNFIEGGLIHSLHQK</sequence>
<evidence type="ECO:0000256" key="2">
    <source>
        <dbReference type="PROSITE-ProRule" id="PRU00335"/>
    </source>
</evidence>
<gene>
    <name evidence="4" type="ORF">N7644_08710</name>
</gene>
<dbReference type="GO" id="GO:0003677">
    <property type="term" value="F:DNA binding"/>
    <property type="evidence" value="ECO:0007669"/>
    <property type="project" value="UniProtKB-UniRule"/>
</dbReference>
<dbReference type="EMBL" id="JAOEEO010000001">
    <property type="protein sequence ID" value="MDH0563772.1"/>
    <property type="molecule type" value="Genomic_DNA"/>
</dbReference>
<dbReference type="InterPro" id="IPR041586">
    <property type="entry name" value="PsrA_TetR_C"/>
</dbReference>
<accession>A0AA42I9F2</accession>
<dbReference type="SUPFAM" id="SSF46689">
    <property type="entry name" value="Homeodomain-like"/>
    <property type="match status" value="1"/>
</dbReference>
<proteinExistence type="predicted"/>
<evidence type="ECO:0000256" key="1">
    <source>
        <dbReference type="ARBA" id="ARBA00023125"/>
    </source>
</evidence>
<dbReference type="AlphaFoldDB" id="A0AA42I9F2"/>
<dbReference type="Pfam" id="PF17939">
    <property type="entry name" value="TetR_C_30"/>
    <property type="match status" value="1"/>
</dbReference>
<dbReference type="PROSITE" id="PS50977">
    <property type="entry name" value="HTH_TETR_2"/>
    <property type="match status" value="1"/>
</dbReference>
<organism evidence="4 5">
    <name type="scientific">Acinetobacter courvalinii</name>
    <dbReference type="NCBI Taxonomy" id="280147"/>
    <lineage>
        <taxon>Bacteria</taxon>
        <taxon>Pseudomonadati</taxon>
        <taxon>Pseudomonadota</taxon>
        <taxon>Gammaproteobacteria</taxon>
        <taxon>Moraxellales</taxon>
        <taxon>Moraxellaceae</taxon>
        <taxon>Acinetobacter</taxon>
    </lineage>
</organism>
<evidence type="ECO:0000313" key="4">
    <source>
        <dbReference type="EMBL" id="MDH0563772.1"/>
    </source>
</evidence>
<name>A0AA42I9F2_9GAMM</name>
<keyword evidence="1 2" id="KW-0238">DNA-binding</keyword>
<dbReference type="InterPro" id="IPR009057">
    <property type="entry name" value="Homeodomain-like_sf"/>
</dbReference>
<dbReference type="InterPro" id="IPR036271">
    <property type="entry name" value="Tet_transcr_reg_TetR-rel_C_sf"/>
</dbReference>
<dbReference type="RefSeq" id="WP_004655006.1">
    <property type="nucleotide sequence ID" value="NZ_JAHPWW010000011.1"/>
</dbReference>
<feature type="domain" description="HTH tetR-type" evidence="3">
    <location>
        <begin position="2"/>
        <end position="63"/>
    </location>
</feature>
<reference evidence="4" key="1">
    <citation type="submission" date="2022-09" db="EMBL/GenBank/DDBJ databases">
        <title>Intensive care unit water sources are persistently colonized with multi-drug resistant bacteria and are the site of extensive horizontal gene transfer of antibiotic resistance genes.</title>
        <authorList>
            <person name="Diorio-Toth L."/>
        </authorList>
    </citation>
    <scope>NUCLEOTIDE SEQUENCE</scope>
    <source>
        <strain evidence="4">GD04005</strain>
    </source>
</reference>
<dbReference type="SUPFAM" id="SSF48498">
    <property type="entry name" value="Tetracyclin repressor-like, C-terminal domain"/>
    <property type="match status" value="1"/>
</dbReference>
<comment type="caution">
    <text evidence="2">Lacks conserved residue(s) required for the propagation of feature annotation.</text>
</comment>
<dbReference type="Pfam" id="PF00440">
    <property type="entry name" value="TetR_N"/>
    <property type="match status" value="1"/>
</dbReference>